<dbReference type="EMBL" id="ML208414">
    <property type="protein sequence ID" value="TFK66157.1"/>
    <property type="molecule type" value="Genomic_DNA"/>
</dbReference>
<dbReference type="Proteomes" id="UP000308600">
    <property type="component" value="Unassembled WGS sequence"/>
</dbReference>
<sequence>MSPPRRTPSTTAKSVTFAVANHPANPVSWAPKEGSTRAVSTLDQFLVSCSPKQAQHCTKILQTSFREEDVDSLIPKRNGFVHTVLDAYSQHHHLQLRPDDMWMTILSQFSCFVNANVEYLRSKFVAHEGKQDLIVRRDGTRYTVDFGGMALEMTTLIDKFVVDPELKDWILPKFSTTTPSDTIIYAIQMMATLKAYFEYTFKLICGIPTITLLGEKDDWEALLGRIEKLHSFGPEAEQWARLLTPILTRFVEAFDGKTNIEFWGHVPQAYCDCPVTLDDNGVVFDTTLIAGHMATAVIQNPNTKEWDTMRPAPGWYMFVEDQGPKEVERVEAKKLKAELEELKAMADSKEEEKLIETSRRIHRWHDISERLREIGHLA</sequence>
<evidence type="ECO:0000313" key="1">
    <source>
        <dbReference type="EMBL" id="TFK66157.1"/>
    </source>
</evidence>
<name>A0ACD3AML1_9AGAR</name>
<protein>
    <submittedName>
        <fullName evidence="1">Uncharacterized protein</fullName>
    </submittedName>
</protein>
<gene>
    <name evidence="1" type="ORF">BDN72DRAFT_900080</name>
</gene>
<organism evidence="1 2">
    <name type="scientific">Pluteus cervinus</name>
    <dbReference type="NCBI Taxonomy" id="181527"/>
    <lineage>
        <taxon>Eukaryota</taxon>
        <taxon>Fungi</taxon>
        <taxon>Dikarya</taxon>
        <taxon>Basidiomycota</taxon>
        <taxon>Agaricomycotina</taxon>
        <taxon>Agaricomycetes</taxon>
        <taxon>Agaricomycetidae</taxon>
        <taxon>Agaricales</taxon>
        <taxon>Pluteineae</taxon>
        <taxon>Pluteaceae</taxon>
        <taxon>Pluteus</taxon>
    </lineage>
</organism>
<accession>A0ACD3AML1</accession>
<reference evidence="1 2" key="1">
    <citation type="journal article" date="2019" name="Nat. Ecol. Evol.">
        <title>Megaphylogeny resolves global patterns of mushroom evolution.</title>
        <authorList>
            <person name="Varga T."/>
            <person name="Krizsan K."/>
            <person name="Foldi C."/>
            <person name="Dima B."/>
            <person name="Sanchez-Garcia M."/>
            <person name="Sanchez-Ramirez S."/>
            <person name="Szollosi G.J."/>
            <person name="Szarkandi J.G."/>
            <person name="Papp V."/>
            <person name="Albert L."/>
            <person name="Andreopoulos W."/>
            <person name="Angelini C."/>
            <person name="Antonin V."/>
            <person name="Barry K.W."/>
            <person name="Bougher N.L."/>
            <person name="Buchanan P."/>
            <person name="Buyck B."/>
            <person name="Bense V."/>
            <person name="Catcheside P."/>
            <person name="Chovatia M."/>
            <person name="Cooper J."/>
            <person name="Damon W."/>
            <person name="Desjardin D."/>
            <person name="Finy P."/>
            <person name="Geml J."/>
            <person name="Haridas S."/>
            <person name="Hughes K."/>
            <person name="Justo A."/>
            <person name="Karasinski D."/>
            <person name="Kautmanova I."/>
            <person name="Kiss B."/>
            <person name="Kocsube S."/>
            <person name="Kotiranta H."/>
            <person name="LaButti K.M."/>
            <person name="Lechner B.E."/>
            <person name="Liimatainen K."/>
            <person name="Lipzen A."/>
            <person name="Lukacs Z."/>
            <person name="Mihaltcheva S."/>
            <person name="Morgado L.N."/>
            <person name="Niskanen T."/>
            <person name="Noordeloos M.E."/>
            <person name="Ohm R.A."/>
            <person name="Ortiz-Santana B."/>
            <person name="Ovrebo C."/>
            <person name="Racz N."/>
            <person name="Riley R."/>
            <person name="Savchenko A."/>
            <person name="Shiryaev A."/>
            <person name="Soop K."/>
            <person name="Spirin V."/>
            <person name="Szebenyi C."/>
            <person name="Tomsovsky M."/>
            <person name="Tulloss R.E."/>
            <person name="Uehling J."/>
            <person name="Grigoriev I.V."/>
            <person name="Vagvolgyi C."/>
            <person name="Papp T."/>
            <person name="Martin F.M."/>
            <person name="Miettinen O."/>
            <person name="Hibbett D.S."/>
            <person name="Nagy L.G."/>
        </authorList>
    </citation>
    <scope>NUCLEOTIDE SEQUENCE [LARGE SCALE GENOMIC DNA]</scope>
    <source>
        <strain evidence="1 2">NL-1719</strain>
    </source>
</reference>
<evidence type="ECO:0000313" key="2">
    <source>
        <dbReference type="Proteomes" id="UP000308600"/>
    </source>
</evidence>
<keyword evidence="2" id="KW-1185">Reference proteome</keyword>
<proteinExistence type="predicted"/>